<feature type="region of interest" description="Disordered" evidence="1">
    <location>
        <begin position="1"/>
        <end position="20"/>
    </location>
</feature>
<name>A0A401IPE1_9VIRU</name>
<evidence type="ECO:0000313" key="2">
    <source>
        <dbReference type="EMBL" id="GBG35488.1"/>
    </source>
</evidence>
<comment type="caution">
    <text evidence="2">The sequence shown here is derived from an EMBL/GenBank/DDBJ whole genome shotgun (WGS) entry which is preliminary data.</text>
</comment>
<reference evidence="2" key="1">
    <citation type="journal article" date="2018" name="J. Virol.">
        <title>Crustacean Genome Exploration Reveals the Evolutionary Origin of White Spot Syndrome Virus.</title>
        <authorList>
            <person name="Kawato S."/>
            <person name="Shitara A."/>
            <person name="Wang Y."/>
            <person name="Nozaki R."/>
            <person name="Kondo H."/>
            <person name="Hirono I."/>
        </authorList>
    </citation>
    <scope>NUCLEOTIDE SEQUENCE</scope>
    <source>
        <strain evidence="2">Mikawa-1</strain>
    </source>
</reference>
<protein>
    <submittedName>
        <fullName evidence="2">Wsv322-like protein</fullName>
    </submittedName>
</protein>
<proteinExistence type="predicted"/>
<sequence length="255" mass="28298">MLTYYSVNNEPELECPGEEEKGDERSIRINLLKEKDKYGNVDTAIIVVCSLSMLEAVSNTPFRTSVRNISMRRNGKRVFHILTQIVKGRKRAMEIISKVRSWFSSIASTSGGRSVSVVYVPPVTSCTLSRFRPVERVFLSSDDHRNADAGIAASSLKEEPLSSSMASLRSGGLRKPAARIKERHNSEKGLGAFFLVMCDSSLRVAGDIIARKTLPGTKFDIIYFSTDDISYGTSRFRHLIDTLGGSNIKAIRNVQ</sequence>
<organism evidence="2">
    <name type="scientific">Metapenaeus ensis nimavirus</name>
    <dbReference type="NCBI Taxonomy" id="2133794"/>
    <lineage>
        <taxon>Viruses</taxon>
        <taxon>Viruses incertae sedis</taxon>
        <taxon>Naldaviricetes</taxon>
        <taxon>Nimaviridae</taxon>
    </lineage>
</organism>
<accession>A0A401IPE1</accession>
<evidence type="ECO:0000256" key="1">
    <source>
        <dbReference type="SAM" id="MobiDB-lite"/>
    </source>
</evidence>
<dbReference type="EMBL" id="BFCE01000004">
    <property type="protein sequence ID" value="GBG35488.1"/>
    <property type="molecule type" value="Genomic_DNA"/>
</dbReference>